<keyword evidence="3" id="KW-1185">Reference proteome</keyword>
<evidence type="ECO:0000313" key="3">
    <source>
        <dbReference type="Proteomes" id="UP000324159"/>
    </source>
</evidence>
<evidence type="ECO:0000256" key="1">
    <source>
        <dbReference type="SAM" id="SignalP"/>
    </source>
</evidence>
<protein>
    <submittedName>
        <fullName evidence="2">Uncharacterized protein</fullName>
    </submittedName>
</protein>
<reference evidence="2 3" key="1">
    <citation type="submission" date="2019-07" db="EMBL/GenBank/DDBJ databases">
        <title>Genomic Encyclopedia of Type Strains, Phase IV (KMG-IV): sequencing the most valuable type-strain genomes for metagenomic binning, comparative biology and taxonomic classification.</title>
        <authorList>
            <person name="Goeker M."/>
        </authorList>
    </citation>
    <scope>NUCLEOTIDE SEQUENCE [LARGE SCALE GENOMIC DNA]</scope>
    <source>
        <strain evidence="2 3">SS015</strain>
    </source>
</reference>
<sequence>MKRILCLLIALPFILAPALALANGKDDKDKGNEVKLKMELEKEIEVEVEIEGKLTPLGTSSAVINNQQKLEENEVYNYKLENNATVDGNALQGASGNIGVNLAAGTNNAQDNLAAIASTEAEGSLVDAEIYKTQTSEENSTGNVGTTNNATLTENALQGANGNIGVNIVAGTGNAQSNMTAISVGPSSFGIASAGVNQVSEDNSTLNVPDKGIEFEGSFETGTMHLEGTMTLPDGRYEGTSDQIGDIYPDIWQGDSHGGGPQIGHFDLDDDVQGGSDLNDDGGALAFGESGKLFFDEDAEVTLDGNYTAFRVDFRCVTYPTTNTASLSGNALQGANGNIGVNVAAGTGNLQANGLAVSALLDSSLRVTE</sequence>
<dbReference type="AlphaFoldDB" id="A0A5D3WK83"/>
<dbReference type="Proteomes" id="UP000324159">
    <property type="component" value="Unassembled WGS sequence"/>
</dbReference>
<keyword evidence="1" id="KW-0732">Signal</keyword>
<evidence type="ECO:0000313" key="2">
    <source>
        <dbReference type="EMBL" id="TYO97538.1"/>
    </source>
</evidence>
<proteinExistence type="predicted"/>
<dbReference type="OrthoDB" id="5833205at2"/>
<dbReference type="RefSeq" id="WP_148896435.1">
    <property type="nucleotide sequence ID" value="NZ_VNIB01000010.1"/>
</dbReference>
<feature type="signal peptide" evidence="1">
    <location>
        <begin position="1"/>
        <end position="22"/>
    </location>
</feature>
<name>A0A5D3WK83_9BACT</name>
<gene>
    <name evidence="2" type="ORF">EDC39_11078</name>
</gene>
<dbReference type="EMBL" id="VNIB01000010">
    <property type="protein sequence ID" value="TYO97538.1"/>
    <property type="molecule type" value="Genomic_DNA"/>
</dbReference>
<comment type="caution">
    <text evidence="2">The sequence shown here is derived from an EMBL/GenBank/DDBJ whole genome shotgun (WGS) entry which is preliminary data.</text>
</comment>
<feature type="chain" id="PRO_5023053939" evidence="1">
    <location>
        <begin position="23"/>
        <end position="369"/>
    </location>
</feature>
<organism evidence="2 3">
    <name type="scientific">Geothermobacter ehrlichii</name>
    <dbReference type="NCBI Taxonomy" id="213224"/>
    <lineage>
        <taxon>Bacteria</taxon>
        <taxon>Pseudomonadati</taxon>
        <taxon>Thermodesulfobacteriota</taxon>
        <taxon>Desulfuromonadia</taxon>
        <taxon>Desulfuromonadales</taxon>
        <taxon>Geothermobacteraceae</taxon>
        <taxon>Geothermobacter</taxon>
    </lineage>
</organism>
<accession>A0A5D3WK83</accession>